<protein>
    <submittedName>
        <fullName evidence="2">Uncharacterized protein</fullName>
    </submittedName>
</protein>
<proteinExistence type="predicted"/>
<dbReference type="EMBL" id="JBBPBN010000034">
    <property type="protein sequence ID" value="KAK9002802.1"/>
    <property type="molecule type" value="Genomic_DNA"/>
</dbReference>
<reference evidence="2 3" key="1">
    <citation type="journal article" date="2024" name="G3 (Bethesda)">
        <title>Genome assembly of Hibiscus sabdariffa L. provides insights into metabolisms of medicinal natural products.</title>
        <authorList>
            <person name="Kim T."/>
        </authorList>
    </citation>
    <scope>NUCLEOTIDE SEQUENCE [LARGE SCALE GENOMIC DNA]</scope>
    <source>
        <strain evidence="2">TK-2024</strain>
        <tissue evidence="2">Old leaves</tissue>
    </source>
</reference>
<comment type="caution">
    <text evidence="2">The sequence shown here is derived from an EMBL/GenBank/DDBJ whole genome shotgun (WGS) entry which is preliminary data.</text>
</comment>
<keyword evidence="3" id="KW-1185">Reference proteome</keyword>
<evidence type="ECO:0000256" key="1">
    <source>
        <dbReference type="SAM" id="MobiDB-lite"/>
    </source>
</evidence>
<name>A0ABR2QQ64_9ROSI</name>
<gene>
    <name evidence="2" type="ORF">V6N11_060382</name>
</gene>
<organism evidence="2 3">
    <name type="scientific">Hibiscus sabdariffa</name>
    <name type="common">roselle</name>
    <dbReference type="NCBI Taxonomy" id="183260"/>
    <lineage>
        <taxon>Eukaryota</taxon>
        <taxon>Viridiplantae</taxon>
        <taxon>Streptophyta</taxon>
        <taxon>Embryophyta</taxon>
        <taxon>Tracheophyta</taxon>
        <taxon>Spermatophyta</taxon>
        <taxon>Magnoliopsida</taxon>
        <taxon>eudicotyledons</taxon>
        <taxon>Gunneridae</taxon>
        <taxon>Pentapetalae</taxon>
        <taxon>rosids</taxon>
        <taxon>malvids</taxon>
        <taxon>Malvales</taxon>
        <taxon>Malvaceae</taxon>
        <taxon>Malvoideae</taxon>
        <taxon>Hibiscus</taxon>
    </lineage>
</organism>
<evidence type="ECO:0000313" key="3">
    <source>
        <dbReference type="Proteomes" id="UP001396334"/>
    </source>
</evidence>
<accession>A0ABR2QQ64</accession>
<feature type="region of interest" description="Disordered" evidence="1">
    <location>
        <begin position="203"/>
        <end position="233"/>
    </location>
</feature>
<dbReference type="Proteomes" id="UP001396334">
    <property type="component" value="Unassembled WGS sequence"/>
</dbReference>
<feature type="compositionally biased region" description="Polar residues" evidence="1">
    <location>
        <begin position="223"/>
        <end position="233"/>
    </location>
</feature>
<sequence>MQSPSPLDGDLKDSTTDEALVIDLGQARGRPPDGVLQILVSPALERLGSPPAVEDLRIVKKSRGEDGGVEALDYSDAIDFDADGQQGFDGVGLPASSHSKMNGVASMEAKAKATYATRVVGNTYSSLQQWVSSLIPIVLNVAYLASNPPRKLEATKDLRKQATGVPNVLGQSVNVVEHVSARKNLSHHLVTLLEHGHRKNAVEDGSNIKSRGFKVKPNKENSRQGLQEIDSSSSSKVIVNHVGSLKVIGNDPNQSFPEAMVHDSGVLRADEKATSGQ</sequence>
<feature type="region of interest" description="Disordered" evidence="1">
    <location>
        <begin position="249"/>
        <end position="277"/>
    </location>
</feature>
<evidence type="ECO:0000313" key="2">
    <source>
        <dbReference type="EMBL" id="KAK9002802.1"/>
    </source>
</evidence>
<feature type="compositionally biased region" description="Basic and acidic residues" evidence="1">
    <location>
        <begin position="268"/>
        <end position="277"/>
    </location>
</feature>